<reference evidence="3 4" key="3">
    <citation type="journal article" name="Genome Announc.">
        <title>Improved Draft Genome Sequence of Clostridium pasteurianum Strain ATCC 6013 (DSM 525) Using a Hybrid Next-Generation Sequencing Approach.</title>
        <authorList>
            <person name="Pyne M.E."/>
            <person name="Utturkar S."/>
            <person name="Brown S.D."/>
            <person name="Moo-Young M."/>
            <person name="Chung D.A."/>
            <person name="Chou C.P."/>
        </authorList>
    </citation>
    <scope>NUCLEOTIDE SEQUENCE [LARGE SCALE GENOMIC DNA]</scope>
    <source>
        <strain evidence="3 4">ATCC 6013</strain>
    </source>
</reference>
<name>A0A0H3J5I9_CLOPA</name>
<evidence type="ECO:0000313" key="4">
    <source>
        <dbReference type="Proteomes" id="UP000028042"/>
    </source>
</evidence>
<dbReference type="Proteomes" id="UP000030905">
    <property type="component" value="Chromosome"/>
</dbReference>
<evidence type="ECO:0000313" key="2">
    <source>
        <dbReference type="EMBL" id="AJA53254.1"/>
    </source>
</evidence>
<dbReference type="AlphaFoldDB" id="A0A0H3J5I9"/>
<dbReference type="eggNOG" id="ENOG50336WJ">
    <property type="taxonomic scope" value="Bacteria"/>
</dbReference>
<reference evidence="3" key="2">
    <citation type="submission" date="2015-10" db="EMBL/GenBank/DDBJ databases">
        <title>Improved Draft Genome Sequence of Clostridium pasteurianum Strain ATCC 6013 (DSM 525) Using a Hybrid Next-Generation Sequencing Approach.</title>
        <authorList>
            <person name="Pyne M.E."/>
            <person name="Utturkar S.M."/>
            <person name="Brown S.D."/>
            <person name="Moo-Young M."/>
            <person name="Chung D.A."/>
            <person name="Chou P.C."/>
        </authorList>
    </citation>
    <scope>NUCLEOTIDE SEQUENCE</scope>
    <source>
        <strain evidence="3">ATCC 6013</strain>
    </source>
</reference>
<feature type="transmembrane region" description="Helical" evidence="1">
    <location>
        <begin position="12"/>
        <end position="34"/>
    </location>
</feature>
<feature type="transmembrane region" description="Helical" evidence="1">
    <location>
        <begin position="54"/>
        <end position="73"/>
    </location>
</feature>
<feature type="transmembrane region" description="Helical" evidence="1">
    <location>
        <begin position="82"/>
        <end position="99"/>
    </location>
</feature>
<organism evidence="2 5">
    <name type="scientific">Clostridium pasteurianum DSM 525 = ATCC 6013</name>
    <dbReference type="NCBI Taxonomy" id="1262449"/>
    <lineage>
        <taxon>Bacteria</taxon>
        <taxon>Bacillati</taxon>
        <taxon>Bacillota</taxon>
        <taxon>Clostridia</taxon>
        <taxon>Eubacteriales</taxon>
        <taxon>Clostridiaceae</taxon>
        <taxon>Clostridium</taxon>
    </lineage>
</organism>
<keyword evidence="5" id="KW-1185">Reference proteome</keyword>
<feature type="transmembrane region" description="Helical" evidence="1">
    <location>
        <begin position="135"/>
        <end position="157"/>
    </location>
</feature>
<keyword evidence="1" id="KW-1133">Transmembrane helix</keyword>
<dbReference type="KEGG" id="cpae:CPAST_c32000"/>
<reference evidence="2 5" key="1">
    <citation type="journal article" date="2015" name="Genome Announc.">
        <title>Complete Genome Sequence of the Nitrogen-Fixing and Solvent-Producing Clostridium pasteurianum DSM 525.</title>
        <authorList>
            <person name="Poehlein A."/>
            <person name="Grosse-Honebrink A."/>
            <person name="Zhang Y."/>
            <person name="Minton N.P."/>
            <person name="Daniel R."/>
        </authorList>
    </citation>
    <scope>NUCLEOTIDE SEQUENCE [LARGE SCALE GENOMIC DNA]</scope>
    <source>
        <strain evidence="2">DSM 525</strain>
        <strain evidence="5">DSM 525 / ATCC 6013</strain>
    </source>
</reference>
<dbReference type="EMBL" id="JPGY02000001">
    <property type="protein sequence ID" value="KRU14720.1"/>
    <property type="molecule type" value="Genomic_DNA"/>
</dbReference>
<evidence type="ECO:0000313" key="3">
    <source>
        <dbReference type="EMBL" id="KRU14720.1"/>
    </source>
</evidence>
<dbReference type="KEGG" id="cpat:CLPA_c32000"/>
<proteinExistence type="predicted"/>
<keyword evidence="1" id="KW-0812">Transmembrane</keyword>
<protein>
    <submittedName>
        <fullName evidence="2">Uncharacterized protein</fullName>
    </submittedName>
</protein>
<keyword evidence="1" id="KW-0472">Membrane</keyword>
<dbReference type="EMBL" id="CP009268">
    <property type="protein sequence ID" value="AJA53254.1"/>
    <property type="molecule type" value="Genomic_DNA"/>
</dbReference>
<dbReference type="RefSeq" id="WP_003446673.1">
    <property type="nucleotide sequence ID" value="NZ_CP009267.1"/>
</dbReference>
<dbReference type="GeneID" id="93075306"/>
<evidence type="ECO:0000313" key="5">
    <source>
        <dbReference type="Proteomes" id="UP000030905"/>
    </source>
</evidence>
<gene>
    <name evidence="2" type="ORF">CLPA_c32000</name>
    <name evidence="3" type="ORF">CP6013_03979</name>
</gene>
<dbReference type="Proteomes" id="UP000028042">
    <property type="component" value="Unassembled WGS sequence"/>
</dbReference>
<sequence>MTNMKQIKSLDKYYNTAILLFAITPFIYLFYSYMGAIKTGASFQQIIQQNPGNIVVLLIAMINPFIGYLLIFMNKRIQKGDIAYAVVNLSVLIIAQLILKNQLYLILLGLLLFKTLKTYNVSLIDCFKNKWNKKFFVTISGGIVVLTLVGICLFATIRISTP</sequence>
<dbReference type="PATRIC" id="fig|1262449.3.peg.3087"/>
<evidence type="ECO:0000256" key="1">
    <source>
        <dbReference type="SAM" id="Phobius"/>
    </source>
</evidence>
<accession>A0A0H3J5I9</accession>